<keyword evidence="6 7" id="KW-0720">Serine protease</keyword>
<gene>
    <name evidence="13" type="ORF">NE686_00205</name>
</gene>
<dbReference type="InterPro" id="IPR022398">
    <property type="entry name" value="Peptidase_S8_His-AS"/>
</dbReference>
<dbReference type="Gene3D" id="3.40.50.200">
    <property type="entry name" value="Peptidase S8/S53 domain"/>
    <property type="match status" value="1"/>
</dbReference>
<dbReference type="InterPro" id="IPR040839">
    <property type="entry name" value="MG4"/>
</dbReference>
<keyword evidence="3" id="KW-0964">Secreted</keyword>
<evidence type="ECO:0000256" key="5">
    <source>
        <dbReference type="ARBA" id="ARBA00022801"/>
    </source>
</evidence>
<evidence type="ECO:0000256" key="10">
    <source>
        <dbReference type="SAM" id="SignalP"/>
    </source>
</evidence>
<dbReference type="InterPro" id="IPR034084">
    <property type="entry name" value="Thermitase-like_dom"/>
</dbReference>
<evidence type="ECO:0000256" key="3">
    <source>
        <dbReference type="ARBA" id="ARBA00022525"/>
    </source>
</evidence>
<feature type="coiled-coil region" evidence="9">
    <location>
        <begin position="111"/>
        <end position="138"/>
    </location>
</feature>
<dbReference type="RefSeq" id="WP_256310014.1">
    <property type="nucleotide sequence ID" value="NZ_JANGAC010000001.1"/>
</dbReference>
<dbReference type="PRINTS" id="PR00723">
    <property type="entry name" value="SUBTILISIN"/>
</dbReference>
<evidence type="ECO:0000256" key="9">
    <source>
        <dbReference type="SAM" id="Coils"/>
    </source>
</evidence>
<keyword evidence="5 7" id="KW-0378">Hydrolase</keyword>
<organism evidence="13 14">
    <name type="scientific">Tissierella carlieri</name>
    <dbReference type="NCBI Taxonomy" id="689904"/>
    <lineage>
        <taxon>Bacteria</taxon>
        <taxon>Bacillati</taxon>
        <taxon>Bacillota</taxon>
        <taxon>Tissierellia</taxon>
        <taxon>Tissierellales</taxon>
        <taxon>Tissierellaceae</taxon>
        <taxon>Tissierella</taxon>
    </lineage>
</organism>
<dbReference type="Proteomes" id="UP001524478">
    <property type="component" value="Unassembled WGS sequence"/>
</dbReference>
<dbReference type="InterPro" id="IPR023827">
    <property type="entry name" value="Peptidase_S8_Asp-AS"/>
</dbReference>
<feature type="active site" description="Charge relay system" evidence="7">
    <location>
        <position position="394"/>
    </location>
</feature>
<comment type="subcellular location">
    <subcellularLocation>
        <location evidence="1">Secreted</location>
    </subcellularLocation>
</comment>
<evidence type="ECO:0000256" key="6">
    <source>
        <dbReference type="ARBA" id="ARBA00022825"/>
    </source>
</evidence>
<dbReference type="Gene3D" id="2.60.40.1930">
    <property type="match status" value="1"/>
</dbReference>
<evidence type="ECO:0000313" key="13">
    <source>
        <dbReference type="EMBL" id="MCQ4921489.1"/>
    </source>
</evidence>
<evidence type="ECO:0000259" key="11">
    <source>
        <dbReference type="Pfam" id="PF00082"/>
    </source>
</evidence>
<dbReference type="InterPro" id="IPR000209">
    <property type="entry name" value="Peptidase_S8/S53_dom"/>
</dbReference>
<feature type="active site" description="Charge relay system" evidence="7">
    <location>
        <position position="208"/>
    </location>
</feature>
<dbReference type="InterPro" id="IPR023828">
    <property type="entry name" value="Peptidase_S8_Ser-AS"/>
</dbReference>
<dbReference type="PROSITE" id="PS00137">
    <property type="entry name" value="SUBTILASE_HIS"/>
    <property type="match status" value="1"/>
</dbReference>
<reference evidence="13 14" key="1">
    <citation type="submission" date="2022-06" db="EMBL/GenBank/DDBJ databases">
        <title>Isolation of gut microbiota from human fecal samples.</title>
        <authorList>
            <person name="Pamer E.G."/>
            <person name="Barat B."/>
            <person name="Waligurski E."/>
            <person name="Medina S."/>
            <person name="Paddock L."/>
            <person name="Mostad J."/>
        </authorList>
    </citation>
    <scope>NUCLEOTIDE SEQUENCE [LARGE SCALE GENOMIC DNA]</scope>
    <source>
        <strain evidence="13 14">DFI.7.95</strain>
    </source>
</reference>
<dbReference type="SUPFAM" id="SSF52743">
    <property type="entry name" value="Subtilisin-like"/>
    <property type="match status" value="1"/>
</dbReference>
<dbReference type="InterPro" id="IPR050131">
    <property type="entry name" value="Peptidase_S8_subtilisin-like"/>
</dbReference>
<evidence type="ECO:0000256" key="8">
    <source>
        <dbReference type="RuleBase" id="RU003355"/>
    </source>
</evidence>
<comment type="caution">
    <text evidence="13">The sequence shown here is derived from an EMBL/GenBank/DDBJ whole genome shotgun (WGS) entry which is preliminary data.</text>
</comment>
<keyword evidence="4 7" id="KW-0645">Protease</keyword>
<evidence type="ECO:0000259" key="12">
    <source>
        <dbReference type="Pfam" id="PF17789"/>
    </source>
</evidence>
<dbReference type="PROSITE" id="PS00136">
    <property type="entry name" value="SUBTILASE_ASP"/>
    <property type="match status" value="1"/>
</dbReference>
<dbReference type="CDD" id="cd07484">
    <property type="entry name" value="Peptidases_S8_Thermitase_like"/>
    <property type="match status" value="1"/>
</dbReference>
<evidence type="ECO:0000256" key="4">
    <source>
        <dbReference type="ARBA" id="ARBA00022670"/>
    </source>
</evidence>
<dbReference type="PANTHER" id="PTHR43806:SF11">
    <property type="entry name" value="CEREVISIN-RELATED"/>
    <property type="match status" value="1"/>
</dbReference>
<dbReference type="PANTHER" id="PTHR43806">
    <property type="entry name" value="PEPTIDASE S8"/>
    <property type="match status" value="1"/>
</dbReference>
<feature type="active site" description="Charge relay system" evidence="7">
    <location>
        <position position="244"/>
    </location>
</feature>
<dbReference type="PROSITE" id="PS00138">
    <property type="entry name" value="SUBTILASE_SER"/>
    <property type="match status" value="1"/>
</dbReference>
<comment type="similarity">
    <text evidence="2 7 8">Belongs to the peptidase S8 family.</text>
</comment>
<sequence>MKKILSLLMVLTLIVSMSITAVAEEENIFRLRSDEIQTISGELIVSVENGSDYSLQNTGDIIAKHVSIFKDKDFVIKDSLISSIDNDKIKLNDLDEGFIEQIVKDMGYVYLVSYSKEYRSQEDAIKELEKTLEESGVKVRYIEPNYMVYASGEYILDDYAIEIDGDILEEEIGLQMHNNQRWHYEMIKAPSAWNITSGSIGVKIAVLDTGIDHNHQSLRDFVDRNLGRNFSGGSSTDTMDRQGHGTHVAGTIASYGSVSGVMKNATLIPVKVLGDDGRGSTYGIVQGVLHAANIQADVINMSLGGGGYLQSFDDACRTAVSRGVVVVAASGNEYASSISYPAAYDSVIAVGAVDSNRRRASFSNYGTGLELMAPGVNIYSTIPGNQYQTNSGTSMASPHVAGVAGLMRSVNRNASVSEIRSVLRNTAQYAGNSTEYGYGIVDAYAAVQAISGNPAPNTETRTSVMTDKTSYYRSEIVNVTVKVTNKDGQPLQGATTKLTLTSPDNSKVSAAKTTNASGEVQFTITANANSLIGNYGILIETSLTGYSPSTANTTFRYIN</sequence>
<protein>
    <submittedName>
        <fullName evidence="13">S8 family serine peptidase</fullName>
    </submittedName>
</protein>
<evidence type="ECO:0000313" key="14">
    <source>
        <dbReference type="Proteomes" id="UP001524478"/>
    </source>
</evidence>
<feature type="domain" description="Peptidase S8/S53" evidence="11">
    <location>
        <begin position="201"/>
        <end position="439"/>
    </location>
</feature>
<dbReference type="Pfam" id="PF00082">
    <property type="entry name" value="Peptidase_S8"/>
    <property type="match status" value="1"/>
</dbReference>
<proteinExistence type="inferred from homology"/>
<name>A0ABT1S4U0_9FIRM</name>
<keyword evidence="14" id="KW-1185">Reference proteome</keyword>
<keyword evidence="10" id="KW-0732">Signal</keyword>
<dbReference type="Pfam" id="PF17789">
    <property type="entry name" value="MG4"/>
    <property type="match status" value="1"/>
</dbReference>
<feature type="signal peptide" evidence="10">
    <location>
        <begin position="1"/>
        <end position="23"/>
    </location>
</feature>
<dbReference type="InterPro" id="IPR036852">
    <property type="entry name" value="Peptidase_S8/S53_dom_sf"/>
</dbReference>
<feature type="chain" id="PRO_5045844255" evidence="10">
    <location>
        <begin position="24"/>
        <end position="559"/>
    </location>
</feature>
<evidence type="ECO:0000256" key="2">
    <source>
        <dbReference type="ARBA" id="ARBA00011073"/>
    </source>
</evidence>
<feature type="domain" description="Macroglobulin" evidence="12">
    <location>
        <begin position="467"/>
        <end position="528"/>
    </location>
</feature>
<accession>A0ABT1S4U0</accession>
<dbReference type="PROSITE" id="PS51892">
    <property type="entry name" value="SUBTILASE"/>
    <property type="match status" value="1"/>
</dbReference>
<dbReference type="InterPro" id="IPR015500">
    <property type="entry name" value="Peptidase_S8_subtilisin-rel"/>
</dbReference>
<evidence type="ECO:0000256" key="7">
    <source>
        <dbReference type="PROSITE-ProRule" id="PRU01240"/>
    </source>
</evidence>
<evidence type="ECO:0000256" key="1">
    <source>
        <dbReference type="ARBA" id="ARBA00004613"/>
    </source>
</evidence>
<keyword evidence="9" id="KW-0175">Coiled coil</keyword>
<dbReference type="EMBL" id="JANGAC010000001">
    <property type="protein sequence ID" value="MCQ4921489.1"/>
    <property type="molecule type" value="Genomic_DNA"/>
</dbReference>